<dbReference type="InterPro" id="IPR017871">
    <property type="entry name" value="ABC_transporter-like_CS"/>
</dbReference>
<dbReference type="SMART" id="SM00382">
    <property type="entry name" value="AAA"/>
    <property type="match status" value="2"/>
</dbReference>
<dbReference type="GO" id="GO:0005524">
    <property type="term" value="F:ATP binding"/>
    <property type="evidence" value="ECO:0007669"/>
    <property type="project" value="UniProtKB-KW"/>
</dbReference>
<dbReference type="InterPro" id="IPR003439">
    <property type="entry name" value="ABC_transporter-like_ATP-bd"/>
</dbReference>
<comment type="caution">
    <text evidence="6">The sequence shown here is derived from an EMBL/GenBank/DDBJ whole genome shotgun (WGS) entry which is preliminary data.</text>
</comment>
<reference evidence="7" key="1">
    <citation type="submission" date="2017-03" db="EMBL/GenBank/DDBJ databases">
        <authorList>
            <person name="Lund M.B."/>
        </authorList>
    </citation>
    <scope>NUCLEOTIDE SEQUENCE [LARGE SCALE GENOMIC DNA]</scope>
</reference>
<dbReference type="PANTHER" id="PTHR43790:SF9">
    <property type="entry name" value="GALACTOFURANOSE TRANSPORTER ATP-BINDING PROTEIN YTFR"/>
    <property type="match status" value="1"/>
</dbReference>
<sequence length="505" mass="54607">MVTGIPVLAARGVYKRFPGSLALSDVTVEFPVGNVTALVGENGAGKSTLMRILAGLDRPDSGIVERAGVAVDLTETATLNHGIALIPQEINLALALTATENILINHEPNAGLLVNSQKERETVKTLMERVGFSVPLDIPTRHLDVAQQRIVEILRALSRDADIIIMDEATASLGFEAARTLRVTTRALVATGKTVIYVSHYLDEVLAIADQIIVLRDGQVVAIRTPSETDSAELTELMLGRPLSKFITKKKNFHPGKQIAKVSNLSKTRCYSNVNFELRCGEIVGITGLVGSGVSHVVRSLAGVNRSDSGHILVDGIAPKNGSLKAHIDAGVALVPGDRKAEGLLLEKSVSWNISLPSIAMTRPRVIINLTWMHTTAQTVMTRLKIKAPHPATLVRNLSGGNQQKIVIGRWLMSDPKILILDEPTRGIDVGAKEEIFGVIRTFAEEGKVVLYASSEFAEIATVCDRVLVMSHGHIIAQLQGDDMNEHNILLAAYEQKRIENADEC</sequence>
<dbReference type="PROSITE" id="PS50893">
    <property type="entry name" value="ABC_TRANSPORTER_2"/>
    <property type="match status" value="2"/>
</dbReference>
<keyword evidence="4" id="KW-0067">ATP-binding</keyword>
<dbReference type="InterPro" id="IPR050107">
    <property type="entry name" value="ABC_carbohydrate_import_ATPase"/>
</dbReference>
<dbReference type="EMBL" id="NAEP01000041">
    <property type="protein sequence ID" value="PDQ35061.1"/>
    <property type="molecule type" value="Genomic_DNA"/>
</dbReference>
<organism evidence="6 7">
    <name type="scientific">Candidatus Lumbricidiphila eiseniae</name>
    <dbReference type="NCBI Taxonomy" id="1969409"/>
    <lineage>
        <taxon>Bacteria</taxon>
        <taxon>Bacillati</taxon>
        <taxon>Actinomycetota</taxon>
        <taxon>Actinomycetes</taxon>
        <taxon>Micrococcales</taxon>
        <taxon>Microbacteriaceae</taxon>
        <taxon>Candidatus Lumbricidiphila</taxon>
    </lineage>
</organism>
<dbReference type="InterPro" id="IPR027417">
    <property type="entry name" value="P-loop_NTPase"/>
</dbReference>
<keyword evidence="2" id="KW-0677">Repeat</keyword>
<proteinExistence type="predicted"/>
<dbReference type="InterPro" id="IPR003593">
    <property type="entry name" value="AAA+_ATPase"/>
</dbReference>
<evidence type="ECO:0000259" key="5">
    <source>
        <dbReference type="PROSITE" id="PS50893"/>
    </source>
</evidence>
<dbReference type="Pfam" id="PF00005">
    <property type="entry name" value="ABC_tran"/>
    <property type="match status" value="2"/>
</dbReference>
<evidence type="ECO:0000313" key="6">
    <source>
        <dbReference type="EMBL" id="PDQ35061.1"/>
    </source>
</evidence>
<dbReference type="CDD" id="cd03216">
    <property type="entry name" value="ABC_Carb_Monos_I"/>
    <property type="match status" value="1"/>
</dbReference>
<dbReference type="PANTHER" id="PTHR43790">
    <property type="entry name" value="CARBOHYDRATE TRANSPORT ATP-BINDING PROTEIN MG119-RELATED"/>
    <property type="match status" value="1"/>
</dbReference>
<evidence type="ECO:0000256" key="2">
    <source>
        <dbReference type="ARBA" id="ARBA00022737"/>
    </source>
</evidence>
<evidence type="ECO:0000256" key="1">
    <source>
        <dbReference type="ARBA" id="ARBA00022448"/>
    </source>
</evidence>
<dbReference type="AlphaFoldDB" id="A0A2A6FR29"/>
<feature type="domain" description="ABC transporter" evidence="5">
    <location>
        <begin position="8"/>
        <end position="242"/>
    </location>
</feature>
<feature type="domain" description="ABC transporter" evidence="5">
    <location>
        <begin position="254"/>
        <end position="497"/>
    </location>
</feature>
<keyword evidence="1" id="KW-0813">Transport</keyword>
<protein>
    <recommendedName>
        <fullName evidence="5">ABC transporter domain-containing protein</fullName>
    </recommendedName>
</protein>
<dbReference type="GO" id="GO:0016887">
    <property type="term" value="F:ATP hydrolysis activity"/>
    <property type="evidence" value="ECO:0007669"/>
    <property type="project" value="InterPro"/>
</dbReference>
<keyword evidence="3" id="KW-0547">Nucleotide-binding</keyword>
<name>A0A2A6FR29_9MICO</name>
<dbReference type="PROSITE" id="PS00211">
    <property type="entry name" value="ABC_TRANSPORTER_1"/>
    <property type="match status" value="1"/>
</dbReference>
<gene>
    <name evidence="6" type="ORF">B5766_08010</name>
</gene>
<evidence type="ECO:0000256" key="3">
    <source>
        <dbReference type="ARBA" id="ARBA00022741"/>
    </source>
</evidence>
<dbReference type="CDD" id="cd03215">
    <property type="entry name" value="ABC_Carb_Monos_II"/>
    <property type="match status" value="1"/>
</dbReference>
<evidence type="ECO:0000256" key="4">
    <source>
        <dbReference type="ARBA" id="ARBA00022840"/>
    </source>
</evidence>
<dbReference type="Proteomes" id="UP000219994">
    <property type="component" value="Unassembled WGS sequence"/>
</dbReference>
<accession>A0A2A6FR29</accession>
<dbReference type="SUPFAM" id="SSF52540">
    <property type="entry name" value="P-loop containing nucleoside triphosphate hydrolases"/>
    <property type="match status" value="2"/>
</dbReference>
<dbReference type="Gene3D" id="3.40.50.300">
    <property type="entry name" value="P-loop containing nucleotide triphosphate hydrolases"/>
    <property type="match status" value="2"/>
</dbReference>
<evidence type="ECO:0000313" key="7">
    <source>
        <dbReference type="Proteomes" id="UP000219994"/>
    </source>
</evidence>